<dbReference type="EMBL" id="FOZX01000003">
    <property type="protein sequence ID" value="SFS66017.1"/>
    <property type="molecule type" value="Genomic_DNA"/>
</dbReference>
<dbReference type="Pfam" id="PF04149">
    <property type="entry name" value="DUF397"/>
    <property type="match status" value="1"/>
</dbReference>
<reference evidence="3" key="1">
    <citation type="submission" date="2016-10" db="EMBL/GenBank/DDBJ databases">
        <authorList>
            <person name="Varghese N."/>
            <person name="Submissions S."/>
        </authorList>
    </citation>
    <scope>NUCLEOTIDE SEQUENCE [LARGE SCALE GENOMIC DNA]</scope>
    <source>
        <strain evidence="3">DSM 44771</strain>
    </source>
</reference>
<sequence>MSGEGLHWRKSSRSAPDNNCVEVAFTGKWVRTRDSKHPDLAHLAFGASAWGTFLDGVQQGRFDRA</sequence>
<evidence type="ECO:0000259" key="1">
    <source>
        <dbReference type="Pfam" id="PF04149"/>
    </source>
</evidence>
<gene>
    <name evidence="2" type="ORF">SAMN05660874_02401</name>
</gene>
<dbReference type="STRING" id="95161.SAMN05660874_02401"/>
<evidence type="ECO:0000313" key="3">
    <source>
        <dbReference type="Proteomes" id="UP000198852"/>
    </source>
</evidence>
<organism evidence="2 3">
    <name type="scientific">Saccharopolyspora flava</name>
    <dbReference type="NCBI Taxonomy" id="95161"/>
    <lineage>
        <taxon>Bacteria</taxon>
        <taxon>Bacillati</taxon>
        <taxon>Actinomycetota</taxon>
        <taxon>Actinomycetes</taxon>
        <taxon>Pseudonocardiales</taxon>
        <taxon>Pseudonocardiaceae</taxon>
        <taxon>Saccharopolyspora</taxon>
    </lineage>
</organism>
<dbReference type="RefSeq" id="WP_093416225.1">
    <property type="nucleotide sequence ID" value="NZ_FOZX01000003.1"/>
</dbReference>
<accession>A0A1I6RMS4</accession>
<dbReference type="AlphaFoldDB" id="A0A1I6RMS4"/>
<dbReference type="Proteomes" id="UP000198852">
    <property type="component" value="Unassembled WGS sequence"/>
</dbReference>
<keyword evidence="3" id="KW-1185">Reference proteome</keyword>
<dbReference type="InterPro" id="IPR007278">
    <property type="entry name" value="DUF397"/>
</dbReference>
<proteinExistence type="predicted"/>
<name>A0A1I6RMS4_9PSEU</name>
<evidence type="ECO:0000313" key="2">
    <source>
        <dbReference type="EMBL" id="SFS66017.1"/>
    </source>
</evidence>
<dbReference type="OrthoDB" id="3430276at2"/>
<feature type="domain" description="DUF397" evidence="1">
    <location>
        <begin position="6"/>
        <end position="58"/>
    </location>
</feature>
<protein>
    <recommendedName>
        <fullName evidence="1">DUF397 domain-containing protein</fullName>
    </recommendedName>
</protein>